<accession>A0A5J5J609</accession>
<keyword evidence="3" id="KW-1185">Reference proteome</keyword>
<evidence type="ECO:0000313" key="2">
    <source>
        <dbReference type="EMBL" id="KAA9111647.1"/>
    </source>
</evidence>
<dbReference type="EMBL" id="VYSA01000001">
    <property type="protein sequence ID" value="KAA9111647.1"/>
    <property type="molecule type" value="Genomic_DNA"/>
</dbReference>
<sequence>MREFTIDTPAPEKWGEGLVAVAGGEPLELDVRAESVHEGILISGSVETEYTGICGRCLTDIAEPLQVEFQELFAYPGEEATDFEVQDDHVDLETLVRDAIVLSLPFQPVCQPDCPGLDAITGERLADTPGEQQRTPSDPRWAALQEYTPDHDDEAPRRA</sequence>
<feature type="compositionally biased region" description="Basic and acidic residues" evidence="1">
    <location>
        <begin position="148"/>
        <end position="159"/>
    </location>
</feature>
<dbReference type="Pfam" id="PF02620">
    <property type="entry name" value="YceD"/>
    <property type="match status" value="1"/>
</dbReference>
<evidence type="ECO:0000313" key="3">
    <source>
        <dbReference type="Proteomes" id="UP000325827"/>
    </source>
</evidence>
<dbReference type="InterPro" id="IPR003772">
    <property type="entry name" value="YceD"/>
</dbReference>
<dbReference type="PANTHER" id="PTHR34374">
    <property type="entry name" value="LARGE RIBOSOMAL RNA SUBUNIT ACCUMULATION PROTEIN YCED HOMOLOG 1, CHLOROPLASTIC"/>
    <property type="match status" value="1"/>
</dbReference>
<dbReference type="AlphaFoldDB" id="A0A5J5J609"/>
<organism evidence="2 3">
    <name type="scientific">Microbacterium rhizomatis</name>
    <dbReference type="NCBI Taxonomy" id="1631477"/>
    <lineage>
        <taxon>Bacteria</taxon>
        <taxon>Bacillati</taxon>
        <taxon>Actinomycetota</taxon>
        <taxon>Actinomycetes</taxon>
        <taxon>Micrococcales</taxon>
        <taxon>Microbacteriaceae</taxon>
        <taxon>Microbacterium</taxon>
    </lineage>
</organism>
<feature type="region of interest" description="Disordered" evidence="1">
    <location>
        <begin position="122"/>
        <end position="159"/>
    </location>
</feature>
<name>A0A5J5J609_9MICO</name>
<dbReference type="PANTHER" id="PTHR34374:SF1">
    <property type="entry name" value="LARGE RIBOSOMAL RNA SUBUNIT ACCUMULATION PROTEIN YCED HOMOLOG 1, CHLOROPLASTIC"/>
    <property type="match status" value="1"/>
</dbReference>
<protein>
    <submittedName>
        <fullName evidence="2">DUF177 domain-containing protein</fullName>
    </submittedName>
</protein>
<proteinExistence type="predicted"/>
<evidence type="ECO:0000256" key="1">
    <source>
        <dbReference type="SAM" id="MobiDB-lite"/>
    </source>
</evidence>
<gene>
    <name evidence="2" type="ORF">F6B43_03890</name>
</gene>
<dbReference type="RefSeq" id="WP_150448413.1">
    <property type="nucleotide sequence ID" value="NZ_VYSA01000001.1"/>
</dbReference>
<reference evidence="3" key="1">
    <citation type="submission" date="2019-09" db="EMBL/GenBank/DDBJ databases">
        <title>Mumia zhuanghuii sp. nov. isolated from the intestinal contents of plateau pika (Ochotona curzoniae) in the Qinghai-Tibet plateau of China.</title>
        <authorList>
            <person name="Tian Z."/>
        </authorList>
    </citation>
    <scope>NUCLEOTIDE SEQUENCE [LARGE SCALE GENOMIC DNA]</scope>
    <source>
        <strain evidence="3">JCM 30598</strain>
    </source>
</reference>
<comment type="caution">
    <text evidence="2">The sequence shown here is derived from an EMBL/GenBank/DDBJ whole genome shotgun (WGS) entry which is preliminary data.</text>
</comment>
<dbReference type="Proteomes" id="UP000325827">
    <property type="component" value="Unassembled WGS sequence"/>
</dbReference>
<dbReference type="OrthoDB" id="9790372at2"/>